<feature type="compositionally biased region" description="Low complexity" evidence="1">
    <location>
        <begin position="134"/>
        <end position="151"/>
    </location>
</feature>
<name>A0AAD4Q8S9_9AGAM</name>
<feature type="region of interest" description="Disordered" evidence="1">
    <location>
        <begin position="120"/>
        <end position="172"/>
    </location>
</feature>
<gene>
    <name evidence="2" type="ORF">EDB92DRAFT_1876247</name>
</gene>
<evidence type="ECO:0000313" key="3">
    <source>
        <dbReference type="Proteomes" id="UP001201163"/>
    </source>
</evidence>
<evidence type="ECO:0000256" key="1">
    <source>
        <dbReference type="SAM" id="MobiDB-lite"/>
    </source>
</evidence>
<feature type="region of interest" description="Disordered" evidence="1">
    <location>
        <begin position="231"/>
        <end position="256"/>
    </location>
</feature>
<feature type="compositionally biased region" description="Polar residues" evidence="1">
    <location>
        <begin position="120"/>
        <end position="129"/>
    </location>
</feature>
<evidence type="ECO:0000313" key="2">
    <source>
        <dbReference type="EMBL" id="KAH8987287.1"/>
    </source>
</evidence>
<protein>
    <submittedName>
        <fullName evidence="2">Uncharacterized protein</fullName>
    </submittedName>
</protein>
<accession>A0AAD4Q8S9</accession>
<dbReference type="Proteomes" id="UP001201163">
    <property type="component" value="Unassembled WGS sequence"/>
</dbReference>
<keyword evidence="3" id="KW-1185">Reference proteome</keyword>
<organism evidence="2 3">
    <name type="scientific">Lactarius akahatsu</name>
    <dbReference type="NCBI Taxonomy" id="416441"/>
    <lineage>
        <taxon>Eukaryota</taxon>
        <taxon>Fungi</taxon>
        <taxon>Dikarya</taxon>
        <taxon>Basidiomycota</taxon>
        <taxon>Agaricomycotina</taxon>
        <taxon>Agaricomycetes</taxon>
        <taxon>Russulales</taxon>
        <taxon>Russulaceae</taxon>
        <taxon>Lactarius</taxon>
    </lineage>
</organism>
<dbReference type="EMBL" id="JAKELL010000048">
    <property type="protein sequence ID" value="KAH8987287.1"/>
    <property type="molecule type" value="Genomic_DNA"/>
</dbReference>
<comment type="caution">
    <text evidence="2">The sequence shown here is derived from an EMBL/GenBank/DDBJ whole genome shotgun (WGS) entry which is preliminary data.</text>
</comment>
<proteinExistence type="predicted"/>
<sequence length="324" mass="34896">MQSPIPASPISPTVRYTVRSSDVLSVNRVNVAEEKSERVIWYKERLLSDNEIIEHLVDNATSKVLWEIHRPLRGWYIHLRAPNFPRGVFVPLVPVPPSSPYHSPGSLKFSCRTNVASLPSVSANQSSPSPRFPAASHSSTDSDATLTDATSGQFSQTHTYPPAPTPPSALVAPLSPSAVHAKLDQLAQRHPRTRPVISQFMLSPHTYVSATPASEGLFSRALRALRNSAPTQSNSFSLSPLPDGPTVAPTESAHSSQVAQGPAPFFTFHDTTPVFSVGSSTGVFEVHIDEIGKLGVDLGFWIAIALAYGEFLGDREGYLAAAAD</sequence>
<dbReference type="AlphaFoldDB" id="A0AAD4Q8S9"/>
<reference evidence="2" key="1">
    <citation type="submission" date="2022-01" db="EMBL/GenBank/DDBJ databases">
        <title>Comparative genomics reveals a dynamic genome evolution in the ectomycorrhizal milk-cap (Lactarius) mushrooms.</title>
        <authorList>
            <consortium name="DOE Joint Genome Institute"/>
            <person name="Lebreton A."/>
            <person name="Tang N."/>
            <person name="Kuo A."/>
            <person name="LaButti K."/>
            <person name="Drula E."/>
            <person name="Barry K."/>
            <person name="Clum A."/>
            <person name="Lipzen A."/>
            <person name="Mousain D."/>
            <person name="Ng V."/>
            <person name="Wang R."/>
            <person name="Wang X."/>
            <person name="Dai Y."/>
            <person name="Henrissat B."/>
            <person name="Grigoriev I.V."/>
            <person name="Guerin-Laguette A."/>
            <person name="Yu F."/>
            <person name="Martin F.M."/>
        </authorList>
    </citation>
    <scope>NUCLEOTIDE SEQUENCE</scope>
    <source>
        <strain evidence="2">QP</strain>
    </source>
</reference>